<sequence>MLHQAMTNPRLLAARRMMALRAMDGGAAARVLAGQADAAPGVRDTVELLRLADQQLHAAALRAADAAEGLEGRRVLNGFAESVLLGVHWAAEGEAV</sequence>
<proteinExistence type="predicted"/>
<name>A0A7G5IIF9_9SPHN</name>
<dbReference type="EMBL" id="CP059851">
    <property type="protein sequence ID" value="QMW23151.1"/>
    <property type="molecule type" value="Genomic_DNA"/>
</dbReference>
<dbReference type="AlphaFoldDB" id="A0A7G5IIF9"/>
<organism evidence="1 2">
    <name type="scientific">Sandaracinobacteroides saxicola</name>
    <dbReference type="NCBI Taxonomy" id="2759707"/>
    <lineage>
        <taxon>Bacteria</taxon>
        <taxon>Pseudomonadati</taxon>
        <taxon>Pseudomonadota</taxon>
        <taxon>Alphaproteobacteria</taxon>
        <taxon>Sphingomonadales</taxon>
        <taxon>Sphingosinicellaceae</taxon>
        <taxon>Sandaracinobacteroides</taxon>
    </lineage>
</organism>
<reference evidence="1 2" key="1">
    <citation type="submission" date="2020-07" db="EMBL/GenBank/DDBJ databases">
        <title>Complete genome sequence for Sandaracinobacter sp. M6.</title>
        <authorList>
            <person name="Tang Y."/>
            <person name="Liu Q."/>
            <person name="Guo Z."/>
            <person name="Lei P."/>
            <person name="Huang B."/>
        </authorList>
    </citation>
    <scope>NUCLEOTIDE SEQUENCE [LARGE SCALE GENOMIC DNA]</scope>
    <source>
        <strain evidence="1 2">M6</strain>
    </source>
</reference>
<dbReference type="Proteomes" id="UP000515292">
    <property type="component" value="Chromosome"/>
</dbReference>
<evidence type="ECO:0000313" key="1">
    <source>
        <dbReference type="EMBL" id="QMW23151.1"/>
    </source>
</evidence>
<dbReference type="KEGG" id="sand:H3309_01165"/>
<dbReference type="RefSeq" id="WP_182296744.1">
    <property type="nucleotide sequence ID" value="NZ_CP059851.1"/>
</dbReference>
<keyword evidence="2" id="KW-1185">Reference proteome</keyword>
<accession>A0A7G5IIF9</accession>
<protein>
    <submittedName>
        <fullName evidence="1">Uncharacterized protein</fullName>
    </submittedName>
</protein>
<evidence type="ECO:0000313" key="2">
    <source>
        <dbReference type="Proteomes" id="UP000515292"/>
    </source>
</evidence>
<gene>
    <name evidence="1" type="ORF">H3309_01165</name>
</gene>